<dbReference type="Gene3D" id="3.30.420.10">
    <property type="entry name" value="Ribonuclease H-like superfamily/Ribonuclease H"/>
    <property type="match status" value="1"/>
</dbReference>
<name>A0AAN9W1X0_9ORTH</name>
<dbReference type="GO" id="GO:0003676">
    <property type="term" value="F:nucleic acid binding"/>
    <property type="evidence" value="ECO:0007669"/>
    <property type="project" value="InterPro"/>
</dbReference>
<dbReference type="InterPro" id="IPR001888">
    <property type="entry name" value="Transposase_1"/>
</dbReference>
<dbReference type="AlphaFoldDB" id="A0AAN9W1X0"/>
<proteinExistence type="predicted"/>
<comment type="caution">
    <text evidence="2">The sequence shown here is derived from an EMBL/GenBank/DDBJ whole genome shotgun (WGS) entry which is preliminary data.</text>
</comment>
<gene>
    <name evidence="2" type="ORF">R5R35_004834</name>
</gene>
<dbReference type="PANTHER" id="PTHR46060:SF1">
    <property type="entry name" value="MARINER MOS1 TRANSPOSASE-LIKE PROTEIN"/>
    <property type="match status" value="1"/>
</dbReference>
<dbReference type="PANTHER" id="PTHR46060">
    <property type="entry name" value="MARINER MOS1 TRANSPOSASE-LIKE PROTEIN"/>
    <property type="match status" value="1"/>
</dbReference>
<accession>A0AAN9W1X0</accession>
<sequence>MAATISSPAKCELRSVIRFLQAEGNSAAEIHRRMCQVYGEGYMSDGVVREWCRKFKVGRNDVHDEGGQGRKSVATDDLVYRVDEAVEKNRRSTLTSLSMEFPQVSRSSLYSIVTDELGYKKICARWVPKMFTDNHKNQRMAAALTSLDRYSTEGEGFLKSIVTGDETWILYDTPETKDQSKQWMHTSSPNEPEKFKQTFNNRKVMATVFWDRKGVLLVEFMEPGTTIKAAVHCDTLRRLRRAIQNKRRGLFCFMTMPVLIVLD</sequence>
<evidence type="ECO:0000313" key="2">
    <source>
        <dbReference type="EMBL" id="KAK7867708.1"/>
    </source>
</evidence>
<dbReference type="Pfam" id="PF01359">
    <property type="entry name" value="Transposase_1"/>
    <property type="match status" value="1"/>
</dbReference>
<evidence type="ECO:0000313" key="3">
    <source>
        <dbReference type="Proteomes" id="UP001378592"/>
    </source>
</evidence>
<dbReference type="Pfam" id="PF17906">
    <property type="entry name" value="HTH_48"/>
    <property type="match status" value="1"/>
</dbReference>
<dbReference type="InterPro" id="IPR052709">
    <property type="entry name" value="Transposase-MT_Hybrid"/>
</dbReference>
<keyword evidence="3" id="KW-1185">Reference proteome</keyword>
<dbReference type="Gene3D" id="1.10.10.1450">
    <property type="match status" value="1"/>
</dbReference>
<dbReference type="Proteomes" id="UP001378592">
    <property type="component" value="Unassembled WGS sequence"/>
</dbReference>
<dbReference type="EMBL" id="JAZDUA010000112">
    <property type="protein sequence ID" value="KAK7867708.1"/>
    <property type="molecule type" value="Genomic_DNA"/>
</dbReference>
<feature type="domain" description="Mos1 transposase HTH" evidence="1">
    <location>
        <begin position="12"/>
        <end position="58"/>
    </location>
</feature>
<organism evidence="2 3">
    <name type="scientific">Gryllus longicercus</name>
    <dbReference type="NCBI Taxonomy" id="2509291"/>
    <lineage>
        <taxon>Eukaryota</taxon>
        <taxon>Metazoa</taxon>
        <taxon>Ecdysozoa</taxon>
        <taxon>Arthropoda</taxon>
        <taxon>Hexapoda</taxon>
        <taxon>Insecta</taxon>
        <taxon>Pterygota</taxon>
        <taxon>Neoptera</taxon>
        <taxon>Polyneoptera</taxon>
        <taxon>Orthoptera</taxon>
        <taxon>Ensifera</taxon>
        <taxon>Gryllidea</taxon>
        <taxon>Grylloidea</taxon>
        <taxon>Gryllidae</taxon>
        <taxon>Gryllinae</taxon>
        <taxon>Gryllus</taxon>
    </lineage>
</organism>
<protein>
    <recommendedName>
        <fullName evidence="1">Mos1 transposase HTH domain-containing protein</fullName>
    </recommendedName>
</protein>
<dbReference type="InterPro" id="IPR041426">
    <property type="entry name" value="Mos1_HTH"/>
</dbReference>
<reference evidence="2 3" key="1">
    <citation type="submission" date="2024-03" db="EMBL/GenBank/DDBJ databases">
        <title>The genome assembly and annotation of the cricket Gryllus longicercus Weissman &amp; Gray.</title>
        <authorList>
            <person name="Szrajer S."/>
            <person name="Gray D."/>
            <person name="Ylla G."/>
        </authorList>
    </citation>
    <scope>NUCLEOTIDE SEQUENCE [LARGE SCALE GENOMIC DNA]</scope>
    <source>
        <strain evidence="2">DAG 2021-001</strain>
        <tissue evidence="2">Whole body minus gut</tissue>
    </source>
</reference>
<dbReference type="InterPro" id="IPR036397">
    <property type="entry name" value="RNaseH_sf"/>
</dbReference>
<evidence type="ECO:0000259" key="1">
    <source>
        <dbReference type="Pfam" id="PF17906"/>
    </source>
</evidence>